<protein>
    <recommendedName>
        <fullName evidence="4">Large ribosomal subunit protein bL28m</fullName>
    </recommendedName>
    <alternativeName>
        <fullName evidence="5">39S ribosomal protein L28, mitochondrial</fullName>
    </alternativeName>
</protein>
<evidence type="ECO:0000256" key="2">
    <source>
        <dbReference type="ARBA" id="ARBA00022980"/>
    </source>
</evidence>
<comment type="similarity">
    <text evidence="1">Belongs to the bacterial ribosomal protein bL28 family.</text>
</comment>
<keyword evidence="3" id="KW-0687">Ribonucleoprotein</keyword>
<reference evidence="6" key="1">
    <citation type="submission" date="2021-01" db="UniProtKB">
        <authorList>
            <consortium name="EnsemblMetazoa"/>
        </authorList>
    </citation>
    <scope>IDENTIFICATION</scope>
</reference>
<dbReference type="AlphaFoldDB" id="A0A7M6DJG0"/>
<evidence type="ECO:0000256" key="1">
    <source>
        <dbReference type="ARBA" id="ARBA00008760"/>
    </source>
</evidence>
<sequence>MRVGTAFASLMRRKKRVGLERRIGYISPENNAGIWHGASVKSGFTETFSGKKTKRFWYPNVSEKEIYSDILDEKIKTTFTAKALREIDNAGGFDNYIMRTPDKVLCSNFAIELKRQMETVQRFSKHTDMSLEEIKAEITPVKLSKHVWIQRDYTNRFYFDWKGPRKHMVFC</sequence>
<dbReference type="Pfam" id="PF00830">
    <property type="entry name" value="Ribosomal_L28"/>
    <property type="match status" value="1"/>
</dbReference>
<evidence type="ECO:0000256" key="5">
    <source>
        <dbReference type="ARBA" id="ARBA00035538"/>
    </source>
</evidence>
<dbReference type="InterPro" id="IPR034704">
    <property type="entry name" value="Ribosomal_bL28/bL31-like_sf"/>
</dbReference>
<dbReference type="Gene3D" id="2.30.170.40">
    <property type="entry name" value="Ribosomal protein L28/L24"/>
    <property type="match status" value="1"/>
</dbReference>
<dbReference type="EnsemblMetazoa" id="CLYHEMT013124.1">
    <property type="protein sequence ID" value="CLYHEMP013124.1"/>
    <property type="gene ID" value="CLYHEMG013124"/>
</dbReference>
<dbReference type="GO" id="GO:0005762">
    <property type="term" value="C:mitochondrial large ribosomal subunit"/>
    <property type="evidence" value="ECO:0007669"/>
    <property type="project" value="TreeGrafter"/>
</dbReference>
<keyword evidence="2" id="KW-0689">Ribosomal protein</keyword>
<dbReference type="InterPro" id="IPR037147">
    <property type="entry name" value="Ribosomal_bL28_sf"/>
</dbReference>
<accession>A0A7M6DJG0</accession>
<dbReference type="PANTHER" id="PTHR13528:SF2">
    <property type="entry name" value="LARGE RIBOSOMAL SUBUNIT PROTEIN BL28M"/>
    <property type="match status" value="1"/>
</dbReference>
<organism evidence="6 7">
    <name type="scientific">Clytia hemisphaerica</name>
    <dbReference type="NCBI Taxonomy" id="252671"/>
    <lineage>
        <taxon>Eukaryota</taxon>
        <taxon>Metazoa</taxon>
        <taxon>Cnidaria</taxon>
        <taxon>Hydrozoa</taxon>
        <taxon>Hydroidolina</taxon>
        <taxon>Leptothecata</taxon>
        <taxon>Obeliida</taxon>
        <taxon>Clytiidae</taxon>
        <taxon>Clytia</taxon>
    </lineage>
</organism>
<dbReference type="InterPro" id="IPR026569">
    <property type="entry name" value="Ribosomal_bL28"/>
</dbReference>
<dbReference type="SUPFAM" id="SSF143800">
    <property type="entry name" value="L28p-like"/>
    <property type="match status" value="1"/>
</dbReference>
<dbReference type="PANTHER" id="PTHR13528">
    <property type="entry name" value="39S RIBOSOMAL PROTEIN L28, MITOCHONDRIAL"/>
    <property type="match status" value="1"/>
</dbReference>
<dbReference type="Proteomes" id="UP000594262">
    <property type="component" value="Unplaced"/>
</dbReference>
<keyword evidence="7" id="KW-1185">Reference proteome</keyword>
<evidence type="ECO:0000313" key="7">
    <source>
        <dbReference type="Proteomes" id="UP000594262"/>
    </source>
</evidence>
<evidence type="ECO:0000256" key="4">
    <source>
        <dbReference type="ARBA" id="ARBA00035269"/>
    </source>
</evidence>
<dbReference type="GO" id="GO:0003735">
    <property type="term" value="F:structural constituent of ribosome"/>
    <property type="evidence" value="ECO:0007669"/>
    <property type="project" value="InterPro"/>
</dbReference>
<proteinExistence type="inferred from homology"/>
<evidence type="ECO:0000256" key="3">
    <source>
        <dbReference type="ARBA" id="ARBA00023274"/>
    </source>
</evidence>
<evidence type="ECO:0000313" key="6">
    <source>
        <dbReference type="EnsemblMetazoa" id="CLYHEMP013124.1"/>
    </source>
</evidence>
<name>A0A7M6DJG0_9CNID</name>
<dbReference type="OrthoDB" id="361870at2759"/>